<feature type="domain" description="4Fe-4S ferredoxin-type" evidence="7">
    <location>
        <begin position="136"/>
        <end position="166"/>
    </location>
</feature>
<keyword evidence="4" id="KW-0408">Iron</keyword>
<name>A0ABW4J788_9LACO</name>
<dbReference type="InterPro" id="IPR036991">
    <property type="entry name" value="Fe_hydrogenase_ssu_sf"/>
</dbReference>
<keyword evidence="10" id="KW-1185">Reference proteome</keyword>
<dbReference type="Gene3D" id="4.10.260.20">
    <property type="entry name" value="Iron hydrogenase, small subunit"/>
    <property type="match status" value="1"/>
</dbReference>
<evidence type="ECO:0000313" key="10">
    <source>
        <dbReference type="Proteomes" id="UP001597267"/>
    </source>
</evidence>
<proteinExistence type="predicted"/>
<dbReference type="Proteomes" id="UP001597267">
    <property type="component" value="Unassembled WGS sequence"/>
</dbReference>
<dbReference type="InterPro" id="IPR001041">
    <property type="entry name" value="2Fe-2S_ferredoxin-type"/>
</dbReference>
<dbReference type="InterPro" id="IPR000283">
    <property type="entry name" value="NADH_UbQ_OxRdtase_75kDa_su_CS"/>
</dbReference>
<feature type="domain" description="4Fe-4S His(Cys)3-ligated-type" evidence="8">
    <location>
        <begin position="78"/>
        <end position="117"/>
    </location>
</feature>
<dbReference type="SUPFAM" id="SSF53920">
    <property type="entry name" value="Fe-only hydrogenase"/>
    <property type="match status" value="1"/>
</dbReference>
<organism evidence="9 10">
    <name type="scientific">Agrilactobacillus yilanensis</name>
    <dbReference type="NCBI Taxonomy" id="2485997"/>
    <lineage>
        <taxon>Bacteria</taxon>
        <taxon>Bacillati</taxon>
        <taxon>Bacillota</taxon>
        <taxon>Bacilli</taxon>
        <taxon>Lactobacillales</taxon>
        <taxon>Lactobacillaceae</taxon>
        <taxon>Agrilactobacillus</taxon>
    </lineage>
</organism>
<dbReference type="Pfam" id="PF12838">
    <property type="entry name" value="Fer4_7"/>
    <property type="match status" value="1"/>
</dbReference>
<dbReference type="InterPro" id="IPR050340">
    <property type="entry name" value="Cytosolic_Fe-S_CAF"/>
</dbReference>
<dbReference type="InterPro" id="IPR004108">
    <property type="entry name" value="Fe_hydrogenase_lsu_C"/>
</dbReference>
<dbReference type="PROSITE" id="PS51085">
    <property type="entry name" value="2FE2S_FER_2"/>
    <property type="match status" value="1"/>
</dbReference>
<evidence type="ECO:0000256" key="5">
    <source>
        <dbReference type="ARBA" id="ARBA00023014"/>
    </source>
</evidence>
<protein>
    <submittedName>
        <fullName evidence="9">[FeFe] hydrogenase, group A</fullName>
    </submittedName>
</protein>
<dbReference type="InterPro" id="IPR017896">
    <property type="entry name" value="4Fe4S_Fe-S-bd"/>
</dbReference>
<dbReference type="RefSeq" id="WP_125713474.1">
    <property type="nucleotide sequence ID" value="NZ_JBHTOP010000006.1"/>
</dbReference>
<dbReference type="InterPro" id="IPR009016">
    <property type="entry name" value="Fe_hydrogenase"/>
</dbReference>
<dbReference type="SMART" id="SM00929">
    <property type="entry name" value="NADH-G_4Fe-4S_3"/>
    <property type="match status" value="1"/>
</dbReference>
<keyword evidence="5" id="KW-0411">Iron-sulfur</keyword>
<evidence type="ECO:0000313" key="9">
    <source>
        <dbReference type="EMBL" id="MFD1671300.1"/>
    </source>
</evidence>
<feature type="domain" description="2Fe-2S ferredoxin-type" evidence="6">
    <location>
        <begin position="1"/>
        <end position="78"/>
    </location>
</feature>
<dbReference type="CDD" id="cd00207">
    <property type="entry name" value="fer2"/>
    <property type="match status" value="1"/>
</dbReference>
<dbReference type="PROSITE" id="PS00198">
    <property type="entry name" value="4FE4S_FER_1"/>
    <property type="match status" value="1"/>
</dbReference>
<evidence type="ECO:0000259" key="6">
    <source>
        <dbReference type="PROSITE" id="PS51085"/>
    </source>
</evidence>
<dbReference type="InterPro" id="IPR019574">
    <property type="entry name" value="NADH_UbQ_OxRdtase_Gsu_4Fe4S-bd"/>
</dbReference>
<dbReference type="PROSITE" id="PS51379">
    <property type="entry name" value="4FE4S_FER_2"/>
    <property type="match status" value="2"/>
</dbReference>
<evidence type="ECO:0000256" key="1">
    <source>
        <dbReference type="ARBA" id="ARBA00001966"/>
    </source>
</evidence>
<feature type="domain" description="4Fe-4S ferredoxin-type" evidence="7">
    <location>
        <begin position="179"/>
        <end position="208"/>
    </location>
</feature>
<dbReference type="InterPro" id="IPR036010">
    <property type="entry name" value="2Fe-2S_ferredoxin-like_sf"/>
</dbReference>
<keyword evidence="3" id="KW-0479">Metal-binding</keyword>
<dbReference type="SMART" id="SM00902">
    <property type="entry name" value="Fe_hyd_SSU"/>
    <property type="match status" value="1"/>
</dbReference>
<dbReference type="NCBIfam" id="TIGR02512">
    <property type="entry name" value="FeFe_hydrog_A"/>
    <property type="match status" value="1"/>
</dbReference>
<evidence type="ECO:0000256" key="2">
    <source>
        <dbReference type="ARBA" id="ARBA00022485"/>
    </source>
</evidence>
<reference evidence="10" key="1">
    <citation type="journal article" date="2019" name="Int. J. Syst. Evol. Microbiol.">
        <title>The Global Catalogue of Microorganisms (GCM) 10K type strain sequencing project: providing services to taxonomists for standard genome sequencing and annotation.</title>
        <authorList>
            <consortium name="The Broad Institute Genomics Platform"/>
            <consortium name="The Broad Institute Genome Sequencing Center for Infectious Disease"/>
            <person name="Wu L."/>
            <person name="Ma J."/>
        </authorList>
    </citation>
    <scope>NUCLEOTIDE SEQUENCE [LARGE SCALE GENOMIC DNA]</scope>
    <source>
        <strain evidence="10">CCM 8896</strain>
    </source>
</reference>
<dbReference type="Gene3D" id="3.10.20.740">
    <property type="match status" value="1"/>
</dbReference>
<dbReference type="InterPro" id="IPR003149">
    <property type="entry name" value="Fe_hydrogenase_ssu"/>
</dbReference>
<dbReference type="PANTHER" id="PTHR11615">
    <property type="entry name" value="NITRATE, FORMATE, IRON DEHYDROGENASE"/>
    <property type="match status" value="1"/>
</dbReference>
<dbReference type="PROSITE" id="PS00641">
    <property type="entry name" value="COMPLEX1_75K_1"/>
    <property type="match status" value="1"/>
</dbReference>
<evidence type="ECO:0000259" key="7">
    <source>
        <dbReference type="PROSITE" id="PS51379"/>
    </source>
</evidence>
<comment type="caution">
    <text evidence="9">The sequence shown here is derived from an EMBL/GenBank/DDBJ whole genome shotgun (WGS) entry which is preliminary data.</text>
</comment>
<dbReference type="Pfam" id="PF02256">
    <property type="entry name" value="Fe_hyd_SSU"/>
    <property type="match status" value="1"/>
</dbReference>
<evidence type="ECO:0000256" key="4">
    <source>
        <dbReference type="ARBA" id="ARBA00023004"/>
    </source>
</evidence>
<sequence length="573" mass="63249">MVKITMDRQEMDVPAGTTILDAAENHGIHIPTLCYYAHLNEIGSCRMCLVEMQGKDQLVTACNTKVSEGMRLATNTPAVREARQTNLELILSQHRVDCTSCVRGDNCSLQDLANNMGVTSQDYEKELAAQKWDMAFPLIRDNSKCIKCMRCVQVCDKIQQLHVWDVLHPGSESDIGVRENLPISEVNCSLCGQCVTHCPVGALSERDDVPRMMAALADPDVTTVVQIAPSIRAAWGEDFGMTPKEGTVKRLASVLRHIGFDYIFDTSFSADLTIMEEASEFLHFMGDRPDDNLPLFTSCCPGWVRFAKTEYPELLGHLSTSKSPQQMFGAVTKTWYAEKMGLKPDQIFSVSIMPCIAKKSEADMPSMTREDGTPDVDLVLTTRELDRMIKSEYLDPRSFPESELDDPLGVASGAGVIFGSTGGVMEAALRSAYYFVNDKNTDADTFKAARGQDGCREVDTEINGIPIRGIAVNGLGNARHLIEDLKAGRRQCDFVEVMACPGGCVGGGGQPIHDGEEWAARRAPTLYNLDERNTIRFSHENPSIKEVYKEYFGTPLSEKAEAVLHTHHSAAER</sequence>
<gene>
    <name evidence="9" type="ORF">ACFQ5M_04245</name>
</gene>
<dbReference type="InterPro" id="IPR017900">
    <property type="entry name" value="4Fe4S_Fe_S_CS"/>
</dbReference>
<dbReference type="Pfam" id="PF13510">
    <property type="entry name" value="Fer2_4"/>
    <property type="match status" value="1"/>
</dbReference>
<dbReference type="Gene3D" id="3.30.70.20">
    <property type="match status" value="1"/>
</dbReference>
<dbReference type="EMBL" id="JBHTOP010000006">
    <property type="protein sequence ID" value="MFD1671300.1"/>
    <property type="molecule type" value="Genomic_DNA"/>
</dbReference>
<comment type="cofactor">
    <cofactor evidence="1">
        <name>[4Fe-4S] cluster</name>
        <dbReference type="ChEBI" id="CHEBI:49883"/>
    </cofactor>
</comment>
<keyword evidence="2" id="KW-0004">4Fe-4S</keyword>
<dbReference type="SUPFAM" id="SSF54862">
    <property type="entry name" value="4Fe-4S ferredoxins"/>
    <property type="match status" value="1"/>
</dbReference>
<dbReference type="Pfam" id="PF10588">
    <property type="entry name" value="NADH-G_4Fe-4S_3"/>
    <property type="match status" value="1"/>
</dbReference>
<dbReference type="Gene3D" id="3.40.50.1780">
    <property type="match status" value="1"/>
</dbReference>
<dbReference type="Gene3D" id="3.40.950.10">
    <property type="entry name" value="Fe-only Hydrogenase (Larger Subunit), Chain L, domain 3"/>
    <property type="match status" value="1"/>
</dbReference>
<dbReference type="PROSITE" id="PS51839">
    <property type="entry name" value="4FE4S_HC3"/>
    <property type="match status" value="1"/>
</dbReference>
<evidence type="ECO:0000256" key="3">
    <source>
        <dbReference type="ARBA" id="ARBA00022723"/>
    </source>
</evidence>
<evidence type="ECO:0000259" key="8">
    <source>
        <dbReference type="PROSITE" id="PS51839"/>
    </source>
</evidence>
<dbReference type="SUPFAM" id="SSF54292">
    <property type="entry name" value="2Fe-2S ferredoxin-like"/>
    <property type="match status" value="1"/>
</dbReference>
<dbReference type="Pfam" id="PF02906">
    <property type="entry name" value="Fe_hyd_lg_C"/>
    <property type="match status" value="1"/>
</dbReference>
<accession>A0ABW4J788</accession>
<dbReference type="InterPro" id="IPR013352">
    <property type="entry name" value="Fe_hydrogenase_subset"/>
</dbReference>